<dbReference type="AlphaFoldDB" id="A0A224YLT7"/>
<evidence type="ECO:0000313" key="2">
    <source>
        <dbReference type="EMBL" id="MAA14760.1"/>
    </source>
</evidence>
<organism evidence="2">
    <name type="scientific">Rhipicephalus zambeziensis</name>
    <dbReference type="NCBI Taxonomy" id="60191"/>
    <lineage>
        <taxon>Eukaryota</taxon>
        <taxon>Metazoa</taxon>
        <taxon>Ecdysozoa</taxon>
        <taxon>Arthropoda</taxon>
        <taxon>Chelicerata</taxon>
        <taxon>Arachnida</taxon>
        <taxon>Acari</taxon>
        <taxon>Parasitiformes</taxon>
        <taxon>Ixodida</taxon>
        <taxon>Ixodoidea</taxon>
        <taxon>Ixodidae</taxon>
        <taxon>Rhipicephalinae</taxon>
        <taxon>Rhipicephalus</taxon>
        <taxon>Rhipicephalus</taxon>
    </lineage>
</organism>
<evidence type="ECO:0000256" key="1">
    <source>
        <dbReference type="SAM" id="Phobius"/>
    </source>
</evidence>
<keyword evidence="1" id="KW-0472">Membrane</keyword>
<sequence>MCSCLQQSLGTDSNCDWTKKKEEIVGLKHIMFEKRHIHLQITASSYLNALAIVNYITGYKVARLISITSLFLYAVPLLLVQ</sequence>
<dbReference type="EMBL" id="GFPF01003614">
    <property type="protein sequence ID" value="MAA14760.1"/>
    <property type="molecule type" value="Transcribed_RNA"/>
</dbReference>
<keyword evidence="1" id="KW-0812">Transmembrane</keyword>
<name>A0A224YLT7_9ACAR</name>
<accession>A0A224YLT7</accession>
<proteinExistence type="predicted"/>
<keyword evidence="1" id="KW-1133">Transmembrane helix</keyword>
<protein>
    <submittedName>
        <fullName evidence="2">Uncharacterized protein</fullName>
    </submittedName>
</protein>
<feature type="transmembrane region" description="Helical" evidence="1">
    <location>
        <begin position="62"/>
        <end position="80"/>
    </location>
</feature>
<reference evidence="2" key="1">
    <citation type="journal article" date="2017" name="Parasit. Vectors">
        <title>Sialotranscriptomics of Rhipicephalus zambeziensis reveals intricate expression profiles of secretory proteins and suggests tight temporal transcriptional regulation during blood-feeding.</title>
        <authorList>
            <person name="de Castro M.H."/>
            <person name="de Klerk D."/>
            <person name="Pienaar R."/>
            <person name="Rees D.J.G."/>
            <person name="Mans B.J."/>
        </authorList>
    </citation>
    <scope>NUCLEOTIDE SEQUENCE</scope>
    <source>
        <tissue evidence="2">Salivary glands</tissue>
    </source>
</reference>